<dbReference type="PANTHER" id="PTHR13191">
    <property type="entry name" value="RIBOSOMAL RNA PROCESSING PROTEIN 7-RELATED"/>
    <property type="match status" value="1"/>
</dbReference>
<dbReference type="Proteomes" id="UP000016935">
    <property type="component" value="Unassembled WGS sequence"/>
</dbReference>
<feature type="region of interest" description="Disordered" evidence="2">
    <location>
        <begin position="105"/>
        <end position="139"/>
    </location>
</feature>
<dbReference type="PANTHER" id="PTHR13191:SF0">
    <property type="entry name" value="RIBOSOMAL RNA-PROCESSING PROTEIN 7 HOMOLOG A-RELATED"/>
    <property type="match status" value="1"/>
</dbReference>
<accession>R0KUA6</accession>
<dbReference type="GO" id="GO:0000028">
    <property type="term" value="P:ribosomal small subunit assembly"/>
    <property type="evidence" value="ECO:0007669"/>
    <property type="project" value="TreeGrafter"/>
</dbReference>
<dbReference type="GO" id="GO:0006364">
    <property type="term" value="P:rRNA processing"/>
    <property type="evidence" value="ECO:0007669"/>
    <property type="project" value="TreeGrafter"/>
</dbReference>
<dbReference type="RefSeq" id="XP_008020628.1">
    <property type="nucleotide sequence ID" value="XM_008022437.1"/>
</dbReference>
<dbReference type="Pfam" id="PF17799">
    <property type="entry name" value="RRM_Rrp7"/>
    <property type="match status" value="1"/>
</dbReference>
<reference evidence="5 6" key="1">
    <citation type="journal article" date="2012" name="PLoS Pathog.">
        <title>Diverse lifestyles and strategies of plant pathogenesis encoded in the genomes of eighteen Dothideomycetes fungi.</title>
        <authorList>
            <person name="Ohm R.A."/>
            <person name="Feau N."/>
            <person name="Henrissat B."/>
            <person name="Schoch C.L."/>
            <person name="Horwitz B.A."/>
            <person name="Barry K.W."/>
            <person name="Condon B.J."/>
            <person name="Copeland A.C."/>
            <person name="Dhillon B."/>
            <person name="Glaser F."/>
            <person name="Hesse C.N."/>
            <person name="Kosti I."/>
            <person name="LaButti K."/>
            <person name="Lindquist E.A."/>
            <person name="Lucas S."/>
            <person name="Salamov A.A."/>
            <person name="Bradshaw R.E."/>
            <person name="Ciuffetti L."/>
            <person name="Hamelin R.C."/>
            <person name="Kema G.H.J."/>
            <person name="Lawrence C."/>
            <person name="Scott J.A."/>
            <person name="Spatafora J.W."/>
            <person name="Turgeon B.G."/>
            <person name="de Wit P.J.G.M."/>
            <person name="Zhong S."/>
            <person name="Goodwin S.B."/>
            <person name="Grigoriev I.V."/>
        </authorList>
    </citation>
    <scope>NUCLEOTIDE SEQUENCE [LARGE SCALE GENOMIC DNA]</scope>
    <source>
        <strain evidence="6">28A</strain>
    </source>
</reference>
<gene>
    <name evidence="5" type="ORF">SETTUDRAFT_113113</name>
</gene>
<keyword evidence="6" id="KW-1185">Reference proteome</keyword>
<dbReference type="InterPro" id="IPR040446">
    <property type="entry name" value="RRP7"/>
</dbReference>
<name>R0KUA6_EXST2</name>
<evidence type="ECO:0000313" key="5">
    <source>
        <dbReference type="EMBL" id="EOA91382.1"/>
    </source>
</evidence>
<evidence type="ECO:0000259" key="4">
    <source>
        <dbReference type="Pfam" id="PF17799"/>
    </source>
</evidence>
<protein>
    <submittedName>
        <fullName evidence="5">Uncharacterized protein</fullName>
    </submittedName>
</protein>
<dbReference type="GeneID" id="19395586"/>
<dbReference type="eggNOG" id="KOG4008">
    <property type="taxonomic scope" value="Eukaryota"/>
</dbReference>
<evidence type="ECO:0000313" key="6">
    <source>
        <dbReference type="Proteomes" id="UP000016935"/>
    </source>
</evidence>
<evidence type="ECO:0000256" key="2">
    <source>
        <dbReference type="SAM" id="MobiDB-lite"/>
    </source>
</evidence>
<dbReference type="GO" id="GO:0032545">
    <property type="term" value="C:CURI complex"/>
    <property type="evidence" value="ECO:0007669"/>
    <property type="project" value="TreeGrafter"/>
</dbReference>
<dbReference type="Pfam" id="PF12923">
    <property type="entry name" value="RRP7"/>
    <property type="match status" value="1"/>
</dbReference>
<reference evidence="5 6" key="2">
    <citation type="journal article" date="2013" name="PLoS Genet.">
        <title>Comparative genome structure, secondary metabolite, and effector coding capacity across Cochliobolus pathogens.</title>
        <authorList>
            <person name="Condon B.J."/>
            <person name="Leng Y."/>
            <person name="Wu D."/>
            <person name="Bushley K.E."/>
            <person name="Ohm R.A."/>
            <person name="Otillar R."/>
            <person name="Martin J."/>
            <person name="Schackwitz W."/>
            <person name="Grimwood J."/>
            <person name="MohdZainudin N."/>
            <person name="Xue C."/>
            <person name="Wang R."/>
            <person name="Manning V.A."/>
            <person name="Dhillon B."/>
            <person name="Tu Z.J."/>
            <person name="Steffenson B.J."/>
            <person name="Salamov A."/>
            <person name="Sun H."/>
            <person name="Lowry S."/>
            <person name="LaButti K."/>
            <person name="Han J."/>
            <person name="Copeland A."/>
            <person name="Lindquist E."/>
            <person name="Barry K."/>
            <person name="Schmutz J."/>
            <person name="Baker S.E."/>
            <person name="Ciuffetti L.M."/>
            <person name="Grigoriev I.V."/>
            <person name="Zhong S."/>
            <person name="Turgeon B.G."/>
        </authorList>
    </citation>
    <scope>NUCLEOTIDE SEQUENCE [LARGE SCALE GENOMIC DNA]</scope>
    <source>
        <strain evidence="6">28A</strain>
    </source>
</reference>
<dbReference type="Gene3D" id="6.10.250.1770">
    <property type="match status" value="1"/>
</dbReference>
<organism evidence="5 6">
    <name type="scientific">Exserohilum turcicum (strain 28A)</name>
    <name type="common">Northern leaf blight fungus</name>
    <name type="synonym">Setosphaeria turcica</name>
    <dbReference type="NCBI Taxonomy" id="671987"/>
    <lineage>
        <taxon>Eukaryota</taxon>
        <taxon>Fungi</taxon>
        <taxon>Dikarya</taxon>
        <taxon>Ascomycota</taxon>
        <taxon>Pezizomycotina</taxon>
        <taxon>Dothideomycetes</taxon>
        <taxon>Pleosporomycetidae</taxon>
        <taxon>Pleosporales</taxon>
        <taxon>Pleosporineae</taxon>
        <taxon>Pleosporaceae</taxon>
        <taxon>Exserohilum</taxon>
    </lineage>
</organism>
<comment type="similarity">
    <text evidence="1">Belongs to the RRP7 family.</text>
</comment>
<proteinExistence type="inferred from homology"/>
<dbReference type="InterPro" id="IPR040447">
    <property type="entry name" value="RRM_Rrp7"/>
</dbReference>
<dbReference type="OrthoDB" id="5390at2759"/>
<dbReference type="AlphaFoldDB" id="R0KUA6"/>
<dbReference type="InterPro" id="IPR024326">
    <property type="entry name" value="RRP7_C"/>
</dbReference>
<dbReference type="GO" id="GO:0034456">
    <property type="term" value="C:UTP-C complex"/>
    <property type="evidence" value="ECO:0007669"/>
    <property type="project" value="TreeGrafter"/>
</dbReference>
<feature type="domain" description="Rrp7 RRM-like N-terminal" evidence="4">
    <location>
        <begin position="19"/>
        <end position="94"/>
    </location>
</feature>
<feature type="domain" description="Ribosomal RNA-processing protein 7 C-terminal" evidence="3">
    <location>
        <begin position="217"/>
        <end position="336"/>
    </location>
</feature>
<sequence>MAPTAPQPTKKPKPIPKTIAEFTILPLTLPPLPGLPDHCNNATHYLYVKPHAPSIPSVSDERSLFIVNVPIDASEQSLRALFLEHLGGSMVERVDFDASVPAAPMHKRWKTDTPRAPPPGTDGAGGDAARGKKRKRADDPAIVAEGVVEDAESALPKLWSTEIRRSGSGTVVVFVDRKSARGALREVQKAVKEGRSIVWKGEQNLGVERYTTHLTHTYPTASSLQASLNAYLTQFSALESMRSRLRKTARSAPDADGFVTVSRGAGARTGPARIQDALKKKEELDRRRANHRATDDFYRFQNRERRKRAEGELKKRFEEDKRRVLGMRETRGRVRPEV</sequence>
<evidence type="ECO:0000259" key="3">
    <source>
        <dbReference type="Pfam" id="PF12923"/>
    </source>
</evidence>
<evidence type="ECO:0000256" key="1">
    <source>
        <dbReference type="ARBA" id="ARBA00006110"/>
    </source>
</evidence>
<dbReference type="STRING" id="671987.R0KUA6"/>
<dbReference type="EMBL" id="KB908481">
    <property type="protein sequence ID" value="EOA91382.1"/>
    <property type="molecule type" value="Genomic_DNA"/>
</dbReference>
<dbReference type="HOGENOM" id="CLU_036234_1_1_1"/>